<accession>A0A250IRW0</accession>
<evidence type="ECO:0000313" key="2">
    <source>
        <dbReference type="Proteomes" id="UP000217289"/>
    </source>
</evidence>
<sequence>MMGGEALARAMGVHPVSTPFQEELRLELSLTSGGQSFSIPGGQVKHLSARMDSHGFSASVTFWTTMEKKDAPLFTAFQKPDLIQVRLAVTAVQPDLESPPTPLVLQGLVRSRRLVAETHGALKDEARVFRRYTVEFADAAQVLWRQHRPTELHTDMSMAEVLEAHKATLQLSLDWATLKRKQPLFCLALGSDAPGVSFYDFVLWYVDTHQGVFSYDNQKDQYLLTDSKPASGQAAALSPLPVHSVRVLVPPPIRHGTRVLNALAEAPTTVALEHAQAVAGVSHDVLLRTPLASRAEQRQKQEKARLQVRQRQFQVAFKRFPPMDVFPGALLRMEGSLWSAGMTGLDEDLRVRTLELDAHAEDEGQHDAQNTPSTNYQARLSLQLEAASEPVVALPAYRAPRYPIHVEGLVHSPGGEPEDRRYLISEDEKTSIHSFRMTVPLWNKTVSVLAEPIHFPGQFFFPPYKNTRVLVALHHERAELLRFVDWKEGVRPPQDGQGDQILLGQNKKSQTALTHDFQEDKPVWRMLRTSGGDTQVVRMSEGHLFIQVKESEATAPPTPTYDVSPQVQAAKGDLTASVGESIGLTSTAYQAAMGTTRAKMKSAQTETKAALGGARAEVGAKVAEAKSTLKGASARLDQGTGQLAAAAAAAKASLEKLR</sequence>
<proteinExistence type="predicted"/>
<protein>
    <submittedName>
        <fullName evidence="1">Uncharacterized protein</fullName>
    </submittedName>
</protein>
<organism evidence="1 2">
    <name type="scientific">Melittangium boletus DSM 14713</name>
    <dbReference type="NCBI Taxonomy" id="1294270"/>
    <lineage>
        <taxon>Bacteria</taxon>
        <taxon>Pseudomonadati</taxon>
        <taxon>Myxococcota</taxon>
        <taxon>Myxococcia</taxon>
        <taxon>Myxococcales</taxon>
        <taxon>Cystobacterineae</taxon>
        <taxon>Archangiaceae</taxon>
        <taxon>Melittangium</taxon>
    </lineage>
</organism>
<name>A0A250IRW0_9BACT</name>
<dbReference type="AlphaFoldDB" id="A0A250IRW0"/>
<keyword evidence="2" id="KW-1185">Reference proteome</keyword>
<dbReference type="EMBL" id="CP022163">
    <property type="protein sequence ID" value="ATB33982.1"/>
    <property type="molecule type" value="Genomic_DNA"/>
</dbReference>
<gene>
    <name evidence="1" type="ORF">MEBOL_007483</name>
</gene>
<dbReference type="KEGG" id="mbd:MEBOL_007483"/>
<dbReference type="Proteomes" id="UP000217289">
    <property type="component" value="Chromosome"/>
</dbReference>
<reference evidence="1 2" key="1">
    <citation type="submission" date="2017-06" db="EMBL/GenBank/DDBJ databases">
        <authorList>
            <person name="Kim H.J."/>
            <person name="Triplett B.A."/>
        </authorList>
    </citation>
    <scope>NUCLEOTIDE SEQUENCE [LARGE SCALE GENOMIC DNA]</scope>
    <source>
        <strain evidence="1 2">DSM 14713</strain>
    </source>
</reference>
<evidence type="ECO:0000313" key="1">
    <source>
        <dbReference type="EMBL" id="ATB33982.1"/>
    </source>
</evidence>